<dbReference type="RefSeq" id="WP_171200457.1">
    <property type="nucleotide sequence ID" value="NZ_JABEND010000008.1"/>
</dbReference>
<dbReference type="InterPro" id="IPR011343">
    <property type="entry name" value="DeoC"/>
</dbReference>
<keyword evidence="1" id="KW-0963">Cytoplasm</keyword>
<evidence type="ECO:0000256" key="1">
    <source>
        <dbReference type="ARBA" id="ARBA00022490"/>
    </source>
</evidence>
<protein>
    <recommendedName>
        <fullName evidence="3">Deoxyribose-phosphate aldolase</fullName>
        <ecNumber evidence="3">4.1.2.4</ecNumber>
    </recommendedName>
</protein>
<dbReference type="AlphaFoldDB" id="A0A849AC90"/>
<evidence type="ECO:0000313" key="5">
    <source>
        <dbReference type="EMBL" id="NNG36758.1"/>
    </source>
</evidence>
<reference evidence="5 6" key="1">
    <citation type="submission" date="2020-05" db="EMBL/GenBank/DDBJ databases">
        <title>Nakamurella sp. DB0629 isolated from air conditioner.</title>
        <authorList>
            <person name="Kim D.H."/>
            <person name="Kim D.-U."/>
        </authorList>
    </citation>
    <scope>NUCLEOTIDE SEQUENCE [LARGE SCALE GENOMIC DNA]</scope>
    <source>
        <strain evidence="5 6">DB0629</strain>
    </source>
</reference>
<accession>A0A849AC90</accession>
<dbReference type="GO" id="GO:0004139">
    <property type="term" value="F:deoxyribose-phosphate aldolase activity"/>
    <property type="evidence" value="ECO:0007669"/>
    <property type="project" value="UniProtKB-UniRule"/>
</dbReference>
<dbReference type="SUPFAM" id="SSF51569">
    <property type="entry name" value="Aldolase"/>
    <property type="match status" value="1"/>
</dbReference>
<sequence length="267" mass="27721">MTDRTRAATEPAPTDNTGVATAAVDPGAPDADRADAAIAELTPAQIAGRIQHTLIGQAITENEVREHVRETVKYGFDAAIVPPTWVQAARTELSGTHIRVGSIIDFPYGMMTTAGRVAEAKALVDAGVDELDATVNIALLLSHRIDRFVEDLRALVQAAAPIGVKVMLELPLLNQDQRVRVVQAAVDAGVAFVKNASRGAVGIADPASISFLRRSVPPSIGVKASGGIKTIEQVRALLAAGADLIGTSSGVAIVGGDATARGSLYSY</sequence>
<comment type="caution">
    <text evidence="5">The sequence shown here is derived from an EMBL/GenBank/DDBJ whole genome shotgun (WGS) entry which is preliminary data.</text>
</comment>
<proteinExistence type="predicted"/>
<keyword evidence="5" id="KW-0456">Lyase</keyword>
<gene>
    <name evidence="5" type="primary">deoC</name>
    <name evidence="5" type="ORF">HKD39_13760</name>
</gene>
<dbReference type="EC" id="4.1.2.4" evidence="3"/>
<evidence type="ECO:0000256" key="2">
    <source>
        <dbReference type="ARBA" id="ARBA00023270"/>
    </source>
</evidence>
<organism evidence="5 6">
    <name type="scientific">Nakamurella aerolata</name>
    <dbReference type="NCBI Taxonomy" id="1656892"/>
    <lineage>
        <taxon>Bacteria</taxon>
        <taxon>Bacillati</taxon>
        <taxon>Actinomycetota</taxon>
        <taxon>Actinomycetes</taxon>
        <taxon>Nakamurellales</taxon>
        <taxon>Nakamurellaceae</taxon>
        <taxon>Nakamurella</taxon>
    </lineage>
</organism>
<dbReference type="PANTHER" id="PTHR10889:SF1">
    <property type="entry name" value="DEOXYRIBOSE-PHOSPHATE ALDOLASE"/>
    <property type="match status" value="1"/>
</dbReference>
<dbReference type="PIRSF" id="PIRSF001357">
    <property type="entry name" value="DeoC"/>
    <property type="match status" value="1"/>
</dbReference>
<dbReference type="EMBL" id="JABEND010000008">
    <property type="protein sequence ID" value="NNG36758.1"/>
    <property type="molecule type" value="Genomic_DNA"/>
</dbReference>
<dbReference type="InterPro" id="IPR002915">
    <property type="entry name" value="DeoC/FbaB/LacD_aldolase"/>
</dbReference>
<feature type="region of interest" description="Disordered" evidence="4">
    <location>
        <begin position="1"/>
        <end position="21"/>
    </location>
</feature>
<evidence type="ECO:0000256" key="4">
    <source>
        <dbReference type="SAM" id="MobiDB-lite"/>
    </source>
</evidence>
<keyword evidence="2" id="KW-0704">Schiff base</keyword>
<dbReference type="SMART" id="SM01133">
    <property type="entry name" value="DeoC"/>
    <property type="match status" value="1"/>
</dbReference>
<dbReference type="Gene3D" id="3.20.20.70">
    <property type="entry name" value="Aldolase class I"/>
    <property type="match status" value="1"/>
</dbReference>
<dbReference type="InterPro" id="IPR013785">
    <property type="entry name" value="Aldolase_TIM"/>
</dbReference>
<dbReference type="NCBIfam" id="TIGR00126">
    <property type="entry name" value="deoC"/>
    <property type="match status" value="1"/>
</dbReference>
<dbReference type="GO" id="GO:0005737">
    <property type="term" value="C:cytoplasm"/>
    <property type="evidence" value="ECO:0007669"/>
    <property type="project" value="InterPro"/>
</dbReference>
<dbReference type="Proteomes" id="UP000562984">
    <property type="component" value="Unassembled WGS sequence"/>
</dbReference>
<evidence type="ECO:0000313" key="6">
    <source>
        <dbReference type="Proteomes" id="UP000562984"/>
    </source>
</evidence>
<evidence type="ECO:0000256" key="3">
    <source>
        <dbReference type="NCBIfam" id="TIGR00126"/>
    </source>
</evidence>
<keyword evidence="6" id="KW-1185">Reference proteome</keyword>
<dbReference type="PANTHER" id="PTHR10889">
    <property type="entry name" value="DEOXYRIBOSE-PHOSPHATE ALDOLASE"/>
    <property type="match status" value="1"/>
</dbReference>
<dbReference type="GO" id="GO:0016052">
    <property type="term" value="P:carbohydrate catabolic process"/>
    <property type="evidence" value="ECO:0007669"/>
    <property type="project" value="TreeGrafter"/>
</dbReference>
<dbReference type="GO" id="GO:0009264">
    <property type="term" value="P:deoxyribonucleotide catabolic process"/>
    <property type="evidence" value="ECO:0007669"/>
    <property type="project" value="UniProtKB-UniRule"/>
</dbReference>
<name>A0A849AC90_9ACTN</name>